<dbReference type="InterPro" id="IPR001056">
    <property type="entry name" value="PSII_PsbH"/>
</dbReference>
<proteinExistence type="predicted"/>
<evidence type="ECO:0000256" key="1">
    <source>
        <dbReference type="ARBA" id="ARBA00004581"/>
    </source>
</evidence>
<evidence type="ECO:0000313" key="4">
    <source>
        <dbReference type="Proteomes" id="UP001412067"/>
    </source>
</evidence>
<keyword evidence="2" id="KW-1133">Transmembrane helix</keyword>
<evidence type="ECO:0000313" key="3">
    <source>
        <dbReference type="EMBL" id="KAK8966687.1"/>
    </source>
</evidence>
<sequence>MRIAQNFGRGTGAWSILKPLNMEYRKVALRRGTTLMRAAMTLFAIFLSILWKLIIRPF</sequence>
<accession>A0ABR2MR65</accession>
<keyword evidence="4" id="KW-1185">Reference proteome</keyword>
<evidence type="ECO:0000256" key="2">
    <source>
        <dbReference type="SAM" id="Phobius"/>
    </source>
</evidence>
<dbReference type="InterPro" id="IPR036863">
    <property type="entry name" value="PSII_PsbH_sf"/>
</dbReference>
<feature type="transmembrane region" description="Helical" evidence="2">
    <location>
        <begin position="35"/>
        <end position="55"/>
    </location>
</feature>
<dbReference type="SUPFAM" id="SSF161025">
    <property type="entry name" value="Photosystem II 10 kDa phosphoprotein PsbH"/>
    <property type="match status" value="1"/>
</dbReference>
<keyword evidence="2" id="KW-0812">Transmembrane</keyword>
<protein>
    <submittedName>
        <fullName evidence="3">Uncharacterized protein</fullName>
    </submittedName>
</protein>
<comment type="subcellular location">
    <subcellularLocation>
        <location evidence="1">Plastid</location>
        <location evidence="1">Chloroplast thylakoid membrane</location>
        <topology evidence="1">Single-pass membrane protein</topology>
    </subcellularLocation>
</comment>
<dbReference type="Proteomes" id="UP001412067">
    <property type="component" value="Unassembled WGS sequence"/>
</dbReference>
<reference evidence="3 4" key="1">
    <citation type="journal article" date="2022" name="Nat. Plants">
        <title>Genomes of leafy and leafless Platanthera orchids illuminate the evolution of mycoheterotrophy.</title>
        <authorList>
            <person name="Li M.H."/>
            <person name="Liu K.W."/>
            <person name="Li Z."/>
            <person name="Lu H.C."/>
            <person name="Ye Q.L."/>
            <person name="Zhang D."/>
            <person name="Wang J.Y."/>
            <person name="Li Y.F."/>
            <person name="Zhong Z.M."/>
            <person name="Liu X."/>
            <person name="Yu X."/>
            <person name="Liu D.K."/>
            <person name="Tu X.D."/>
            <person name="Liu B."/>
            <person name="Hao Y."/>
            <person name="Liao X.Y."/>
            <person name="Jiang Y.T."/>
            <person name="Sun W.H."/>
            <person name="Chen J."/>
            <person name="Chen Y.Q."/>
            <person name="Ai Y."/>
            <person name="Zhai J.W."/>
            <person name="Wu S.S."/>
            <person name="Zhou Z."/>
            <person name="Hsiao Y.Y."/>
            <person name="Wu W.L."/>
            <person name="Chen Y.Y."/>
            <person name="Lin Y.F."/>
            <person name="Hsu J.L."/>
            <person name="Li C.Y."/>
            <person name="Wang Z.W."/>
            <person name="Zhao X."/>
            <person name="Zhong W.Y."/>
            <person name="Ma X.K."/>
            <person name="Ma L."/>
            <person name="Huang J."/>
            <person name="Chen G.Z."/>
            <person name="Huang M.Z."/>
            <person name="Huang L."/>
            <person name="Peng D.H."/>
            <person name="Luo Y.B."/>
            <person name="Zou S.Q."/>
            <person name="Chen S.P."/>
            <person name="Lan S."/>
            <person name="Tsai W.C."/>
            <person name="Van de Peer Y."/>
            <person name="Liu Z.J."/>
        </authorList>
    </citation>
    <scope>NUCLEOTIDE SEQUENCE [LARGE SCALE GENOMIC DNA]</scope>
    <source>
        <strain evidence="3">Lor288</strain>
    </source>
</reference>
<dbReference type="Gene3D" id="1.20.5.880">
    <property type="entry name" value="Photosystem II reaction center protein H"/>
    <property type="match status" value="1"/>
</dbReference>
<dbReference type="EMBL" id="JBBWWR010000005">
    <property type="protein sequence ID" value="KAK8966687.1"/>
    <property type="molecule type" value="Genomic_DNA"/>
</dbReference>
<keyword evidence="2" id="KW-0472">Membrane</keyword>
<comment type="caution">
    <text evidence="3">The sequence shown here is derived from an EMBL/GenBank/DDBJ whole genome shotgun (WGS) entry which is preliminary data.</text>
</comment>
<name>A0ABR2MR65_9ASPA</name>
<dbReference type="Pfam" id="PF00737">
    <property type="entry name" value="PsbH"/>
    <property type="match status" value="1"/>
</dbReference>
<organism evidence="3 4">
    <name type="scientific">Platanthera guangdongensis</name>
    <dbReference type="NCBI Taxonomy" id="2320717"/>
    <lineage>
        <taxon>Eukaryota</taxon>
        <taxon>Viridiplantae</taxon>
        <taxon>Streptophyta</taxon>
        <taxon>Embryophyta</taxon>
        <taxon>Tracheophyta</taxon>
        <taxon>Spermatophyta</taxon>
        <taxon>Magnoliopsida</taxon>
        <taxon>Liliopsida</taxon>
        <taxon>Asparagales</taxon>
        <taxon>Orchidaceae</taxon>
        <taxon>Orchidoideae</taxon>
        <taxon>Orchideae</taxon>
        <taxon>Orchidinae</taxon>
        <taxon>Platanthera</taxon>
    </lineage>
</organism>
<gene>
    <name evidence="3" type="ORF">KSP40_PGU019630</name>
</gene>